<evidence type="ECO:0000313" key="5">
    <source>
        <dbReference type="Proteomes" id="UP001501758"/>
    </source>
</evidence>
<sequence>MNKLAKVQNNGSLVNNDRRTDFSTWSSWIDNLFNNDLPVLTMSNFNTGMTLPKVNIWETADSFYVDMAIPGMKKEDFSIDLDNQILSISSEKSVEHEENQKHYTRREFGYESFKRTFNLPESVEETKIEASYKNGILNIQLPKKEEAKRKPPRTISIS</sequence>
<dbReference type="InterPro" id="IPR008978">
    <property type="entry name" value="HSP20-like_chaperone"/>
</dbReference>
<dbReference type="Pfam" id="PF00011">
    <property type="entry name" value="HSP20"/>
    <property type="match status" value="1"/>
</dbReference>
<comment type="caution">
    <text evidence="4">The sequence shown here is derived from an EMBL/GenBank/DDBJ whole genome shotgun (WGS) entry which is preliminary data.</text>
</comment>
<comment type="similarity">
    <text evidence="1 2">Belongs to the small heat shock protein (HSP20) family.</text>
</comment>
<dbReference type="Gene3D" id="2.60.40.790">
    <property type="match status" value="1"/>
</dbReference>
<proteinExistence type="inferred from homology"/>
<evidence type="ECO:0000313" key="4">
    <source>
        <dbReference type="EMBL" id="GAA0721351.1"/>
    </source>
</evidence>
<name>A0ABP3U1P6_9FLAO</name>
<evidence type="ECO:0000256" key="1">
    <source>
        <dbReference type="PROSITE-ProRule" id="PRU00285"/>
    </source>
</evidence>
<protein>
    <recommendedName>
        <fullName evidence="3">SHSP domain-containing protein</fullName>
    </recommendedName>
</protein>
<accession>A0ABP3U1P6</accession>
<dbReference type="PANTHER" id="PTHR11527">
    <property type="entry name" value="HEAT-SHOCK PROTEIN 20 FAMILY MEMBER"/>
    <property type="match status" value="1"/>
</dbReference>
<organism evidence="4 5">
    <name type="scientific">Aquimarina litoralis</name>
    <dbReference type="NCBI Taxonomy" id="584605"/>
    <lineage>
        <taxon>Bacteria</taxon>
        <taxon>Pseudomonadati</taxon>
        <taxon>Bacteroidota</taxon>
        <taxon>Flavobacteriia</taxon>
        <taxon>Flavobacteriales</taxon>
        <taxon>Flavobacteriaceae</taxon>
        <taxon>Aquimarina</taxon>
    </lineage>
</organism>
<dbReference type="InterPro" id="IPR002068">
    <property type="entry name" value="A-crystallin/Hsp20_dom"/>
</dbReference>
<dbReference type="SUPFAM" id="SSF49764">
    <property type="entry name" value="HSP20-like chaperones"/>
    <property type="match status" value="1"/>
</dbReference>
<gene>
    <name evidence="4" type="ORF">GCM10009430_22530</name>
</gene>
<reference evidence="5" key="1">
    <citation type="journal article" date="2019" name="Int. J. Syst. Evol. Microbiol.">
        <title>The Global Catalogue of Microorganisms (GCM) 10K type strain sequencing project: providing services to taxonomists for standard genome sequencing and annotation.</title>
        <authorList>
            <consortium name="The Broad Institute Genomics Platform"/>
            <consortium name="The Broad Institute Genome Sequencing Center for Infectious Disease"/>
            <person name="Wu L."/>
            <person name="Ma J."/>
        </authorList>
    </citation>
    <scope>NUCLEOTIDE SEQUENCE [LARGE SCALE GENOMIC DNA]</scope>
    <source>
        <strain evidence="5">JCM 15974</strain>
    </source>
</reference>
<dbReference type="RefSeq" id="WP_343912411.1">
    <property type="nucleotide sequence ID" value="NZ_BAAAGE010000002.1"/>
</dbReference>
<dbReference type="EMBL" id="BAAAGE010000002">
    <property type="protein sequence ID" value="GAA0721351.1"/>
    <property type="molecule type" value="Genomic_DNA"/>
</dbReference>
<dbReference type="InterPro" id="IPR031107">
    <property type="entry name" value="Small_HSP"/>
</dbReference>
<feature type="domain" description="SHSP" evidence="3">
    <location>
        <begin position="45"/>
        <end position="158"/>
    </location>
</feature>
<dbReference type="Proteomes" id="UP001501758">
    <property type="component" value="Unassembled WGS sequence"/>
</dbReference>
<evidence type="ECO:0000256" key="2">
    <source>
        <dbReference type="RuleBase" id="RU003616"/>
    </source>
</evidence>
<dbReference type="PROSITE" id="PS01031">
    <property type="entry name" value="SHSP"/>
    <property type="match status" value="1"/>
</dbReference>
<keyword evidence="5" id="KW-1185">Reference proteome</keyword>
<dbReference type="CDD" id="cd06464">
    <property type="entry name" value="ACD_sHsps-like"/>
    <property type="match status" value="1"/>
</dbReference>
<evidence type="ECO:0000259" key="3">
    <source>
        <dbReference type="PROSITE" id="PS01031"/>
    </source>
</evidence>